<dbReference type="PANTHER" id="PTHR28626:SF3">
    <property type="entry name" value="SRR1-LIKE PROTEIN"/>
    <property type="match status" value="1"/>
</dbReference>
<dbReference type="OrthoDB" id="551431at2759"/>
<feature type="domain" description="SRR1-like" evidence="2">
    <location>
        <begin position="68"/>
        <end position="224"/>
    </location>
</feature>
<dbReference type="InterPro" id="IPR040044">
    <property type="entry name" value="SRR1L"/>
</dbReference>
<accession>A0A067QDD2</accession>
<dbReference type="PANTHER" id="PTHR28626">
    <property type="entry name" value="SRR1-LIKE PROTEIN"/>
    <property type="match status" value="1"/>
</dbReference>
<organism evidence="3 4">
    <name type="scientific">Jaapia argillacea MUCL 33604</name>
    <dbReference type="NCBI Taxonomy" id="933084"/>
    <lineage>
        <taxon>Eukaryota</taxon>
        <taxon>Fungi</taxon>
        <taxon>Dikarya</taxon>
        <taxon>Basidiomycota</taxon>
        <taxon>Agaricomycotina</taxon>
        <taxon>Agaricomycetes</taxon>
        <taxon>Agaricomycetidae</taxon>
        <taxon>Jaapiales</taxon>
        <taxon>Jaapiaceae</taxon>
        <taxon>Jaapia</taxon>
    </lineage>
</organism>
<dbReference type="InParanoid" id="A0A067QDD2"/>
<evidence type="ECO:0000313" key="4">
    <source>
        <dbReference type="Proteomes" id="UP000027265"/>
    </source>
</evidence>
<dbReference type="GO" id="GO:0005737">
    <property type="term" value="C:cytoplasm"/>
    <property type="evidence" value="ECO:0007669"/>
    <property type="project" value="TreeGrafter"/>
</dbReference>
<evidence type="ECO:0000259" key="2">
    <source>
        <dbReference type="Pfam" id="PF07985"/>
    </source>
</evidence>
<gene>
    <name evidence="3" type="ORF">JAAARDRAFT_555598</name>
</gene>
<dbReference type="GO" id="GO:0005634">
    <property type="term" value="C:nucleus"/>
    <property type="evidence" value="ECO:0007669"/>
    <property type="project" value="TreeGrafter"/>
</dbReference>
<name>A0A067QDD2_9AGAM</name>
<comment type="similarity">
    <text evidence="1">Belongs to the SRR1 family.</text>
</comment>
<evidence type="ECO:0000256" key="1">
    <source>
        <dbReference type="ARBA" id="ARBA00009856"/>
    </source>
</evidence>
<dbReference type="Proteomes" id="UP000027265">
    <property type="component" value="Unassembled WGS sequence"/>
</dbReference>
<sequence>MGDSSFLYAEFTPTRTRKNRKTKDKPAVTLQTLFHHARMELASWSWMLEYQSILRTVFSDLTIDMSSLNVVCLGLGSPSTSVNARLQLGFLLRLCEDFGISHRKVSVYDPVFTQSDVLFLEELQFSVPCNSTGSQKTAPPTVLFMPHCDLHLYEHIFRQHWEKECLANMVLIANVLGQYLESNPSHKLSSDCPCLSRIVPLLDCKPFPTWNTNPTAFNNTAVQYVPAPQWENLPGEHDFWRLPPHRDT</sequence>
<dbReference type="AlphaFoldDB" id="A0A067QDD2"/>
<dbReference type="EMBL" id="KL197713">
    <property type="protein sequence ID" value="KDQ60616.1"/>
    <property type="molecule type" value="Genomic_DNA"/>
</dbReference>
<protein>
    <recommendedName>
        <fullName evidence="2">SRR1-like domain-containing protein</fullName>
    </recommendedName>
</protein>
<reference evidence="4" key="1">
    <citation type="journal article" date="2014" name="Proc. Natl. Acad. Sci. U.S.A.">
        <title>Extensive sampling of basidiomycete genomes demonstrates inadequacy of the white-rot/brown-rot paradigm for wood decay fungi.</title>
        <authorList>
            <person name="Riley R."/>
            <person name="Salamov A.A."/>
            <person name="Brown D.W."/>
            <person name="Nagy L.G."/>
            <person name="Floudas D."/>
            <person name="Held B.W."/>
            <person name="Levasseur A."/>
            <person name="Lombard V."/>
            <person name="Morin E."/>
            <person name="Otillar R."/>
            <person name="Lindquist E.A."/>
            <person name="Sun H."/>
            <person name="LaButti K.M."/>
            <person name="Schmutz J."/>
            <person name="Jabbour D."/>
            <person name="Luo H."/>
            <person name="Baker S.E."/>
            <person name="Pisabarro A.G."/>
            <person name="Walton J.D."/>
            <person name="Blanchette R.A."/>
            <person name="Henrissat B."/>
            <person name="Martin F."/>
            <person name="Cullen D."/>
            <person name="Hibbett D.S."/>
            <person name="Grigoriev I.V."/>
        </authorList>
    </citation>
    <scope>NUCLEOTIDE SEQUENCE [LARGE SCALE GENOMIC DNA]</scope>
    <source>
        <strain evidence="4">MUCL 33604</strain>
    </source>
</reference>
<dbReference type="HOGENOM" id="CLU_062516_2_1_1"/>
<keyword evidence="4" id="KW-1185">Reference proteome</keyword>
<dbReference type="Pfam" id="PF07985">
    <property type="entry name" value="SRR1"/>
    <property type="match status" value="1"/>
</dbReference>
<evidence type="ECO:0000313" key="3">
    <source>
        <dbReference type="EMBL" id="KDQ60616.1"/>
    </source>
</evidence>
<dbReference type="InterPro" id="IPR012942">
    <property type="entry name" value="SRR1-like"/>
</dbReference>
<proteinExistence type="inferred from homology"/>
<dbReference type="FunCoup" id="A0A067QDD2">
    <property type="interactions" value="138"/>
</dbReference>